<evidence type="ECO:0000313" key="2">
    <source>
        <dbReference type="Proteomes" id="UP001501475"/>
    </source>
</evidence>
<organism evidence="1 2">
    <name type="scientific">Nostocoides vanveenii</name>
    <dbReference type="NCBI Taxonomy" id="330835"/>
    <lineage>
        <taxon>Bacteria</taxon>
        <taxon>Bacillati</taxon>
        <taxon>Actinomycetota</taxon>
        <taxon>Actinomycetes</taxon>
        <taxon>Micrococcales</taxon>
        <taxon>Intrasporangiaceae</taxon>
        <taxon>Nostocoides</taxon>
    </lineage>
</organism>
<reference evidence="2" key="1">
    <citation type="journal article" date="2019" name="Int. J. Syst. Evol. Microbiol.">
        <title>The Global Catalogue of Microorganisms (GCM) 10K type strain sequencing project: providing services to taxonomists for standard genome sequencing and annotation.</title>
        <authorList>
            <consortium name="The Broad Institute Genomics Platform"/>
            <consortium name="The Broad Institute Genome Sequencing Center for Infectious Disease"/>
            <person name="Wu L."/>
            <person name="Ma J."/>
        </authorList>
    </citation>
    <scope>NUCLEOTIDE SEQUENCE [LARGE SCALE GENOMIC DNA]</scope>
    <source>
        <strain evidence="2">JCM 15591</strain>
    </source>
</reference>
<comment type="caution">
    <text evidence="1">The sequence shown here is derived from an EMBL/GenBank/DDBJ whole genome shotgun (WGS) entry which is preliminary data.</text>
</comment>
<gene>
    <name evidence="1" type="ORF">GCM10009810_30150</name>
</gene>
<accession>A0ABP4X3V5</accession>
<name>A0ABP4X3V5_9MICO</name>
<keyword evidence="2" id="KW-1185">Reference proteome</keyword>
<protein>
    <submittedName>
        <fullName evidence="1">Uncharacterized protein</fullName>
    </submittedName>
</protein>
<proteinExistence type="predicted"/>
<dbReference type="RefSeq" id="WP_344067666.1">
    <property type="nucleotide sequence ID" value="NZ_BAAAPN010000059.1"/>
</dbReference>
<sequence length="213" mass="23770">MTNADSTTWHTSVVSRLSESGALEGKPTFMLVDEIHRFNTLDHEGNPVPNTKFSDFWELLSDGRLARRENPDLQFLIATLSYTVAEQARRRAAGEEIPDPTIGIWEARQLKSQLRLIDELEVLARMTPEQALKRARHEQVVKSVYEPIDCSRSLILISGNLDEAFTMATAGAEADVDADVFAAYADKVTVVDVKAALTRRFKPEQVAHFGTPT</sequence>
<dbReference type="Proteomes" id="UP001501475">
    <property type="component" value="Unassembled WGS sequence"/>
</dbReference>
<dbReference type="EMBL" id="BAAAPN010000059">
    <property type="protein sequence ID" value="GAA1769574.1"/>
    <property type="molecule type" value="Genomic_DNA"/>
</dbReference>
<evidence type="ECO:0000313" key="1">
    <source>
        <dbReference type="EMBL" id="GAA1769574.1"/>
    </source>
</evidence>